<name>C6PY57_9CLOT</name>
<evidence type="ECO:0000313" key="6">
    <source>
        <dbReference type="Proteomes" id="UP000004198"/>
    </source>
</evidence>
<proteinExistence type="predicted"/>
<feature type="domain" description="RNA polymerase sigma-70 region 2" evidence="4">
    <location>
        <begin position="8"/>
        <end position="71"/>
    </location>
</feature>
<evidence type="ECO:0000259" key="4">
    <source>
        <dbReference type="Pfam" id="PF04542"/>
    </source>
</evidence>
<dbReference type="InterPro" id="IPR013325">
    <property type="entry name" value="RNA_pol_sigma_r2"/>
</dbReference>
<dbReference type="PANTHER" id="PTHR43133:SF60">
    <property type="entry name" value="RNA POLYMERASE SIGMA FACTOR SIGV"/>
    <property type="match status" value="1"/>
</dbReference>
<dbReference type="PANTHER" id="PTHR43133">
    <property type="entry name" value="RNA POLYMERASE ECF-TYPE SIGMA FACTO"/>
    <property type="match status" value="1"/>
</dbReference>
<keyword evidence="3" id="KW-0804">Transcription</keyword>
<evidence type="ECO:0000256" key="3">
    <source>
        <dbReference type="ARBA" id="ARBA00023163"/>
    </source>
</evidence>
<dbReference type="InterPro" id="IPR007627">
    <property type="entry name" value="RNA_pol_sigma70_r2"/>
</dbReference>
<sequence>MNEEIKRLIRSYGNDVLRIAYIYLKDRYLAEDAFQEVFIKVYKNFDKFKNQSSEKTWIITITMNTCKDMLRISWFKKVVMFKDISDDSLPDACENVDTKVINKIENRKIVKRSYEFTP</sequence>
<dbReference type="EMBL" id="ACVI01000074">
    <property type="protein sequence ID" value="EET85845.1"/>
    <property type="molecule type" value="Genomic_DNA"/>
</dbReference>
<organism evidence="5 6">
    <name type="scientific">Clostridium carboxidivorans P7</name>
    <dbReference type="NCBI Taxonomy" id="536227"/>
    <lineage>
        <taxon>Bacteria</taxon>
        <taxon>Bacillati</taxon>
        <taxon>Bacillota</taxon>
        <taxon>Clostridia</taxon>
        <taxon>Eubacteriales</taxon>
        <taxon>Clostridiaceae</taxon>
        <taxon>Clostridium</taxon>
    </lineage>
</organism>
<dbReference type="NCBIfam" id="TIGR02937">
    <property type="entry name" value="sigma70-ECF"/>
    <property type="match status" value="1"/>
</dbReference>
<comment type="caution">
    <text evidence="5">The sequence shown here is derived from an EMBL/GenBank/DDBJ whole genome shotgun (WGS) entry which is preliminary data.</text>
</comment>
<dbReference type="GO" id="GO:0006352">
    <property type="term" value="P:DNA-templated transcription initiation"/>
    <property type="evidence" value="ECO:0007669"/>
    <property type="project" value="InterPro"/>
</dbReference>
<dbReference type="GO" id="GO:0016987">
    <property type="term" value="F:sigma factor activity"/>
    <property type="evidence" value="ECO:0007669"/>
    <property type="project" value="UniProtKB-KW"/>
</dbReference>
<keyword evidence="1" id="KW-0805">Transcription regulation</keyword>
<dbReference type="eggNOG" id="COG1595">
    <property type="taxonomic scope" value="Bacteria"/>
</dbReference>
<dbReference type="AlphaFoldDB" id="C6PY57"/>
<accession>C6PY57</accession>
<evidence type="ECO:0000313" key="5">
    <source>
        <dbReference type="EMBL" id="EET85845.1"/>
    </source>
</evidence>
<protein>
    <submittedName>
        <fullName evidence="5">RNA polymerase, sigma-24 subunit, ECF subfamily</fullName>
    </submittedName>
</protein>
<dbReference type="Pfam" id="PF04542">
    <property type="entry name" value="Sigma70_r2"/>
    <property type="match status" value="1"/>
</dbReference>
<dbReference type="Gene3D" id="1.10.1740.10">
    <property type="match status" value="1"/>
</dbReference>
<dbReference type="SUPFAM" id="SSF88946">
    <property type="entry name" value="Sigma2 domain of RNA polymerase sigma factors"/>
    <property type="match status" value="1"/>
</dbReference>
<keyword evidence="6" id="KW-1185">Reference proteome</keyword>
<dbReference type="RefSeq" id="WP_007062609.1">
    <property type="nucleotide sequence ID" value="NZ_ACVI01000074.1"/>
</dbReference>
<evidence type="ECO:0000256" key="2">
    <source>
        <dbReference type="ARBA" id="ARBA00023082"/>
    </source>
</evidence>
<evidence type="ECO:0000256" key="1">
    <source>
        <dbReference type="ARBA" id="ARBA00023015"/>
    </source>
</evidence>
<dbReference type="InterPro" id="IPR014284">
    <property type="entry name" value="RNA_pol_sigma-70_dom"/>
</dbReference>
<keyword evidence="2" id="KW-0731">Sigma factor</keyword>
<dbReference type="Proteomes" id="UP000004198">
    <property type="component" value="Unassembled WGS sequence"/>
</dbReference>
<dbReference type="InterPro" id="IPR039425">
    <property type="entry name" value="RNA_pol_sigma-70-like"/>
</dbReference>
<reference evidence="5 6" key="1">
    <citation type="submission" date="2009-06" db="EMBL/GenBank/DDBJ databases">
        <title>The draft genome of Clostridium carboxidivorans P7.</title>
        <authorList>
            <consortium name="US DOE Joint Genome Institute (JGI-PGF)"/>
            <person name="Lucas S."/>
            <person name="Copeland A."/>
            <person name="Lapidus A."/>
            <person name="Glavina del Rio T."/>
            <person name="Tice H."/>
            <person name="Bruce D."/>
            <person name="Goodwin L."/>
            <person name="Pitluck S."/>
            <person name="Larimer F."/>
            <person name="Land M.L."/>
            <person name="Hauser L."/>
            <person name="Hemme C.L."/>
        </authorList>
    </citation>
    <scope>NUCLEOTIDE SEQUENCE [LARGE SCALE GENOMIC DNA]</scope>
    <source>
        <strain evidence="5 6">P7</strain>
    </source>
</reference>
<dbReference type="STRING" id="536227.Ccar_10060"/>
<gene>
    <name evidence="5" type="ORF">CcarbDRAFT_3724</name>
</gene>